<proteinExistence type="predicted"/>
<sequence length="63" mass="6724">MQCESQLLDIAAEQIARTGYAGLSVGDVAMQAGVSKPLVYAYFDTKDATGFGVWRLAGGIVRR</sequence>
<dbReference type="EMBL" id="JACHWS010000001">
    <property type="protein sequence ID" value="MBB3037104.1"/>
    <property type="molecule type" value="Genomic_DNA"/>
</dbReference>
<accession>A0A839RLS8</accession>
<feature type="domain" description="HTH tetR-type" evidence="3">
    <location>
        <begin position="1"/>
        <end position="61"/>
    </location>
</feature>
<dbReference type="RefSeq" id="WP_064439029.1">
    <property type="nucleotide sequence ID" value="NZ_BDDI01000002.1"/>
</dbReference>
<dbReference type="SUPFAM" id="SSF46689">
    <property type="entry name" value="Homeodomain-like"/>
    <property type="match status" value="1"/>
</dbReference>
<dbReference type="AlphaFoldDB" id="A0A839RLS8"/>
<dbReference type="PRINTS" id="PR00455">
    <property type="entry name" value="HTHTETR"/>
</dbReference>
<evidence type="ECO:0000259" key="3">
    <source>
        <dbReference type="PROSITE" id="PS50977"/>
    </source>
</evidence>
<gene>
    <name evidence="4" type="ORF">FHU29_001538</name>
</gene>
<comment type="caution">
    <text evidence="4">The sequence shown here is derived from an EMBL/GenBank/DDBJ whole genome shotgun (WGS) entry which is preliminary data.</text>
</comment>
<evidence type="ECO:0000256" key="2">
    <source>
        <dbReference type="PROSITE-ProRule" id="PRU00335"/>
    </source>
</evidence>
<evidence type="ECO:0000313" key="4">
    <source>
        <dbReference type="EMBL" id="MBB3037104.1"/>
    </source>
</evidence>
<keyword evidence="5" id="KW-1185">Reference proteome</keyword>
<keyword evidence="1 2" id="KW-0238">DNA-binding</keyword>
<reference evidence="4 5" key="1">
    <citation type="submission" date="2020-08" db="EMBL/GenBank/DDBJ databases">
        <title>Sequencing the genomes of 1000 actinobacteria strains.</title>
        <authorList>
            <person name="Klenk H.-P."/>
        </authorList>
    </citation>
    <scope>NUCLEOTIDE SEQUENCE [LARGE SCALE GENOMIC DNA]</scope>
    <source>
        <strain evidence="4 5">DSM 45258</strain>
    </source>
</reference>
<dbReference type="Proteomes" id="UP000567922">
    <property type="component" value="Unassembled WGS sequence"/>
</dbReference>
<dbReference type="PROSITE" id="PS50977">
    <property type="entry name" value="HTH_TETR_2"/>
    <property type="match status" value="1"/>
</dbReference>
<dbReference type="GO" id="GO:0003677">
    <property type="term" value="F:DNA binding"/>
    <property type="evidence" value="ECO:0007669"/>
    <property type="project" value="UniProtKB-UniRule"/>
</dbReference>
<protein>
    <submittedName>
        <fullName evidence="4">AcrR family transcriptional regulator</fullName>
    </submittedName>
</protein>
<name>A0A839RLS8_9ACTN</name>
<organism evidence="4 5">
    <name type="scientific">Hoyosella altamirensis</name>
    <dbReference type="NCBI Taxonomy" id="616997"/>
    <lineage>
        <taxon>Bacteria</taxon>
        <taxon>Bacillati</taxon>
        <taxon>Actinomycetota</taxon>
        <taxon>Actinomycetes</taxon>
        <taxon>Mycobacteriales</taxon>
        <taxon>Hoyosellaceae</taxon>
        <taxon>Hoyosella</taxon>
    </lineage>
</organism>
<dbReference type="Pfam" id="PF00440">
    <property type="entry name" value="TetR_N"/>
    <property type="match status" value="1"/>
</dbReference>
<dbReference type="Gene3D" id="1.10.357.10">
    <property type="entry name" value="Tetracycline Repressor, domain 2"/>
    <property type="match status" value="1"/>
</dbReference>
<dbReference type="InterPro" id="IPR001647">
    <property type="entry name" value="HTH_TetR"/>
</dbReference>
<evidence type="ECO:0000256" key="1">
    <source>
        <dbReference type="ARBA" id="ARBA00023125"/>
    </source>
</evidence>
<evidence type="ECO:0000313" key="5">
    <source>
        <dbReference type="Proteomes" id="UP000567922"/>
    </source>
</evidence>
<dbReference type="InterPro" id="IPR009057">
    <property type="entry name" value="Homeodomain-like_sf"/>
</dbReference>
<feature type="DNA-binding region" description="H-T-H motif" evidence="2">
    <location>
        <begin position="24"/>
        <end position="43"/>
    </location>
</feature>